<evidence type="ECO:0000313" key="6">
    <source>
        <dbReference type="EMBL" id="KAE9162596.1"/>
    </source>
</evidence>
<dbReference type="EMBL" id="QXGF01005382">
    <property type="protein sequence ID" value="KAE8918715.1"/>
    <property type="molecule type" value="Genomic_DNA"/>
</dbReference>
<dbReference type="GO" id="GO:0046872">
    <property type="term" value="F:metal ion binding"/>
    <property type="evidence" value="ECO:0007669"/>
    <property type="project" value="UniProtKB-KW"/>
</dbReference>
<reference evidence="7 8" key="1">
    <citation type="submission" date="2018-08" db="EMBL/GenBank/DDBJ databases">
        <title>Genomic investigation of the strawberry pathogen Phytophthora fragariae indicates pathogenicity is determined by transcriptional variation in three key races.</title>
        <authorList>
            <person name="Adams T.M."/>
            <person name="Armitage A.D."/>
            <person name="Sobczyk M.K."/>
            <person name="Bates H.J."/>
            <person name="Dunwell J.M."/>
            <person name="Nellist C.F."/>
            <person name="Harrison R.J."/>
        </authorList>
    </citation>
    <scope>NUCLEOTIDE SEQUENCE [LARGE SCALE GENOMIC DNA]</scope>
    <source>
        <strain evidence="6 8">NOV-27</strain>
        <strain evidence="4 7">NOV-9</strain>
        <strain evidence="5 9">SCRP245</strain>
    </source>
</reference>
<comment type="caution">
    <text evidence="4">The sequence shown here is derived from an EMBL/GenBank/DDBJ whole genome shotgun (WGS) entry which is preliminary data.</text>
</comment>
<evidence type="ECO:0000313" key="5">
    <source>
        <dbReference type="EMBL" id="KAE8960808.1"/>
    </source>
</evidence>
<keyword evidence="8" id="KW-1185">Reference proteome</keyword>
<dbReference type="PANTHER" id="PTHR34615:SF1">
    <property type="entry name" value="PX DOMAIN-CONTAINING PROTEIN"/>
    <property type="match status" value="1"/>
</dbReference>
<sequence length="359" mass="41107">MLTQDEALELYLVLWAMGMDDSWTELVHCGLITAPERPLIPVVRFNLLSHGNANAEADFRFDVHGVRRLVAQFGLPETVIASSNDRCNSLEAVSILLYRLSYPRRLHDMSIKFGRSTSSLCRIFLCMVDYVDDRYKDKQFFDTELAERRMAQYCAAISARTHVEGVFAFPDGTKIPICRPKSMRGGIDLQRSVYSGHKRVHCLVFQGLTTPDGLCMHFYGPYEGRRHDTTVFAASGLLRHFERHSSVFEGRTIFGDPAYSISKYVVTGYKQAVLSTHQRVFNKEMSAVRTSVEWNFKVMKSLWAYVDFKKGLKVRLSPVGKFVRVAMLLTNCHTCYYEGNQISSYFELKPPPLQEYLEL</sequence>
<feature type="domain" description="DDE Tnp4" evidence="3">
    <location>
        <begin position="171"/>
        <end position="331"/>
    </location>
</feature>
<gene>
    <name evidence="6" type="ORF">PF005_g30789</name>
    <name evidence="4" type="ORF">PF009_g30973</name>
    <name evidence="5" type="ORF">PF011_g29972</name>
</gene>
<evidence type="ECO:0000313" key="9">
    <source>
        <dbReference type="Proteomes" id="UP000460718"/>
    </source>
</evidence>
<dbReference type="OrthoDB" id="74927at2759"/>
<dbReference type="AlphaFoldDB" id="A0A6A3DCI9"/>
<comment type="cofactor">
    <cofactor evidence="1">
        <name>a divalent metal cation</name>
        <dbReference type="ChEBI" id="CHEBI:60240"/>
    </cofactor>
</comment>
<dbReference type="PANTHER" id="PTHR34615">
    <property type="entry name" value="PX DOMAIN-CONTAINING PROTEIN"/>
    <property type="match status" value="1"/>
</dbReference>
<name>A0A6A3DCI9_9STRA</name>
<dbReference type="Proteomes" id="UP000433483">
    <property type="component" value="Unassembled WGS sequence"/>
</dbReference>
<evidence type="ECO:0000313" key="4">
    <source>
        <dbReference type="EMBL" id="KAE8918715.1"/>
    </source>
</evidence>
<evidence type="ECO:0000313" key="8">
    <source>
        <dbReference type="Proteomes" id="UP000433483"/>
    </source>
</evidence>
<dbReference type="EMBL" id="QXFW01005849">
    <property type="protein sequence ID" value="KAE8960808.1"/>
    <property type="molecule type" value="Genomic_DNA"/>
</dbReference>
<dbReference type="EMBL" id="QXGB01005629">
    <property type="protein sequence ID" value="KAE9162596.1"/>
    <property type="molecule type" value="Genomic_DNA"/>
</dbReference>
<evidence type="ECO:0000256" key="2">
    <source>
        <dbReference type="ARBA" id="ARBA00022723"/>
    </source>
</evidence>
<accession>A0A6A3DCI9</accession>
<dbReference type="Proteomes" id="UP000460718">
    <property type="component" value="Unassembled WGS sequence"/>
</dbReference>
<evidence type="ECO:0000313" key="7">
    <source>
        <dbReference type="Proteomes" id="UP000429523"/>
    </source>
</evidence>
<dbReference type="Pfam" id="PF13359">
    <property type="entry name" value="DDE_Tnp_4"/>
    <property type="match status" value="1"/>
</dbReference>
<keyword evidence="2" id="KW-0479">Metal-binding</keyword>
<dbReference type="InterPro" id="IPR027806">
    <property type="entry name" value="HARBI1_dom"/>
</dbReference>
<protein>
    <recommendedName>
        <fullName evidence="3">DDE Tnp4 domain-containing protein</fullName>
    </recommendedName>
</protein>
<organism evidence="4 7">
    <name type="scientific">Phytophthora fragariae</name>
    <dbReference type="NCBI Taxonomy" id="53985"/>
    <lineage>
        <taxon>Eukaryota</taxon>
        <taxon>Sar</taxon>
        <taxon>Stramenopiles</taxon>
        <taxon>Oomycota</taxon>
        <taxon>Peronosporomycetes</taxon>
        <taxon>Peronosporales</taxon>
        <taxon>Peronosporaceae</taxon>
        <taxon>Phytophthora</taxon>
    </lineage>
</organism>
<evidence type="ECO:0000256" key="1">
    <source>
        <dbReference type="ARBA" id="ARBA00001968"/>
    </source>
</evidence>
<dbReference type="Proteomes" id="UP000429523">
    <property type="component" value="Unassembled WGS sequence"/>
</dbReference>
<evidence type="ECO:0000259" key="3">
    <source>
        <dbReference type="Pfam" id="PF13359"/>
    </source>
</evidence>
<proteinExistence type="predicted"/>